<accession>A0A224Y3Q7</accession>
<feature type="signal peptide" evidence="1">
    <location>
        <begin position="1"/>
        <end position="21"/>
    </location>
</feature>
<proteinExistence type="predicted"/>
<sequence length="76" mass="7942">MPLASLTFLLTSSSLLGIGRGDGLPSQTDLSIGCGFMSCTCRSPRLRPSVNTTSKTVGETWRRILPGSNLGASLAE</sequence>
<feature type="chain" id="PRO_5012081603" evidence="1">
    <location>
        <begin position="22"/>
        <end position="76"/>
    </location>
</feature>
<protein>
    <submittedName>
        <fullName evidence="2">Putative secreted protein</fullName>
    </submittedName>
</protein>
<dbReference type="AlphaFoldDB" id="A0A224Y3Q7"/>
<organism evidence="2">
    <name type="scientific">Panstrongylus lignarius</name>
    <dbReference type="NCBI Taxonomy" id="156445"/>
    <lineage>
        <taxon>Eukaryota</taxon>
        <taxon>Metazoa</taxon>
        <taxon>Ecdysozoa</taxon>
        <taxon>Arthropoda</taxon>
        <taxon>Hexapoda</taxon>
        <taxon>Insecta</taxon>
        <taxon>Pterygota</taxon>
        <taxon>Neoptera</taxon>
        <taxon>Paraneoptera</taxon>
        <taxon>Hemiptera</taxon>
        <taxon>Heteroptera</taxon>
        <taxon>Panheteroptera</taxon>
        <taxon>Cimicomorpha</taxon>
        <taxon>Reduviidae</taxon>
        <taxon>Triatominae</taxon>
        <taxon>Panstrongylus</taxon>
    </lineage>
</organism>
<reference evidence="2" key="1">
    <citation type="journal article" date="2018" name="PLoS Negl. Trop. Dis.">
        <title>An insight into the salivary gland and fat body transcriptome of Panstrongylus lignarius (Hemiptera: Heteroptera), the main vector of Chagas disease in Peru.</title>
        <authorList>
            <person name="Nevoa J.C."/>
            <person name="Mendes M.T."/>
            <person name="da Silva M.V."/>
            <person name="Soares S.C."/>
            <person name="Oliveira C.J.F."/>
            <person name="Ribeiro J.M.C."/>
        </authorList>
    </citation>
    <scope>NUCLEOTIDE SEQUENCE</scope>
</reference>
<dbReference type="EMBL" id="GFTR01000646">
    <property type="protein sequence ID" value="JAW15780.1"/>
    <property type="molecule type" value="Transcribed_RNA"/>
</dbReference>
<evidence type="ECO:0000313" key="2">
    <source>
        <dbReference type="EMBL" id="JAW15780.1"/>
    </source>
</evidence>
<name>A0A224Y3Q7_9HEMI</name>
<keyword evidence="1" id="KW-0732">Signal</keyword>
<evidence type="ECO:0000256" key="1">
    <source>
        <dbReference type="SAM" id="SignalP"/>
    </source>
</evidence>